<dbReference type="InterPro" id="IPR002933">
    <property type="entry name" value="Peptidase_M20"/>
</dbReference>
<gene>
    <name evidence="4" type="ORF">SAMN05216313_11677</name>
</gene>
<dbReference type="Pfam" id="PF07687">
    <property type="entry name" value="M20_dimer"/>
    <property type="match status" value="1"/>
</dbReference>
<evidence type="ECO:0000256" key="2">
    <source>
        <dbReference type="ARBA" id="ARBA00022801"/>
    </source>
</evidence>
<dbReference type="Proteomes" id="UP000198508">
    <property type="component" value="Unassembled WGS sequence"/>
</dbReference>
<dbReference type="SUPFAM" id="SSF55031">
    <property type="entry name" value="Bacterial exopeptidase dimerisation domain"/>
    <property type="match status" value="1"/>
</dbReference>
<dbReference type="EMBL" id="FOIM01000016">
    <property type="protein sequence ID" value="SET84131.1"/>
    <property type="molecule type" value="Genomic_DNA"/>
</dbReference>
<evidence type="ECO:0000313" key="5">
    <source>
        <dbReference type="Proteomes" id="UP000198508"/>
    </source>
</evidence>
<name>A0A1I0HLT9_9FIRM</name>
<evidence type="ECO:0000256" key="1">
    <source>
        <dbReference type="ARBA" id="ARBA00022723"/>
    </source>
</evidence>
<dbReference type="PANTHER" id="PTHR43808">
    <property type="entry name" value="ACETYLORNITHINE DEACETYLASE"/>
    <property type="match status" value="1"/>
</dbReference>
<evidence type="ECO:0000259" key="3">
    <source>
        <dbReference type="Pfam" id="PF07687"/>
    </source>
</evidence>
<evidence type="ECO:0000313" key="4">
    <source>
        <dbReference type="EMBL" id="SET84131.1"/>
    </source>
</evidence>
<dbReference type="GO" id="GO:0016787">
    <property type="term" value="F:hydrolase activity"/>
    <property type="evidence" value="ECO:0007669"/>
    <property type="project" value="UniProtKB-KW"/>
</dbReference>
<protein>
    <submittedName>
        <fullName evidence="4">Acetylornithine deacetylase/Succinyl-diaminopimelate desuccinylase</fullName>
    </submittedName>
</protein>
<dbReference type="RefSeq" id="WP_092365532.1">
    <property type="nucleotide sequence ID" value="NZ_DAINWJ010000260.1"/>
</dbReference>
<sequence>MERERIDGFIEQHKEEAILLLQELGKIPAPSHKEDRRAAFCKKWFKEKGCREVRIDGAKNVICMFNCDQYEDMVVLMAHTDVVFDDMEELPVRRQDNILMAPGIGDDTANLVNLMMGAAFLAEYQDQLAAGILVVANSCEEGLGNLKGCREIFNQYGNRIRAFYSFDGYMSMCTSIPVGSHRYRIQVLARGGHSYQDFGRDNAIHIAAQIIDALYRISPPKTSVTTYNVGKINGGTTVNSIAQEAVILYEYRSSSETCLQEMKEKFCAVIEKFRAQGKKVNVEILGIRPGAGEIDQQVFERWTANNIACIREVYAGELDRSPNSTDANIPLSLGIPANTIGTVKGGGAHTREEWVDLNSIPGGMGIVLRILALYMN</sequence>
<dbReference type="STRING" id="460384.SAMN05216313_11677"/>
<organism evidence="4 5">
    <name type="scientific">Enterocloster lavalensis</name>
    <dbReference type="NCBI Taxonomy" id="460384"/>
    <lineage>
        <taxon>Bacteria</taxon>
        <taxon>Bacillati</taxon>
        <taxon>Bacillota</taxon>
        <taxon>Clostridia</taxon>
        <taxon>Lachnospirales</taxon>
        <taxon>Lachnospiraceae</taxon>
        <taxon>Enterocloster</taxon>
    </lineage>
</organism>
<dbReference type="PANTHER" id="PTHR43808:SF17">
    <property type="entry name" value="PEPTIDASE M20"/>
    <property type="match status" value="1"/>
</dbReference>
<keyword evidence="2" id="KW-0378">Hydrolase</keyword>
<dbReference type="Gene3D" id="3.30.70.360">
    <property type="match status" value="1"/>
</dbReference>
<feature type="domain" description="Peptidase M20 dimerisation" evidence="3">
    <location>
        <begin position="179"/>
        <end position="272"/>
    </location>
</feature>
<keyword evidence="5" id="KW-1185">Reference proteome</keyword>
<reference evidence="5" key="1">
    <citation type="submission" date="2016-10" db="EMBL/GenBank/DDBJ databases">
        <authorList>
            <person name="Varghese N."/>
            <person name="Submissions S."/>
        </authorList>
    </citation>
    <scope>NUCLEOTIDE SEQUENCE [LARGE SCALE GENOMIC DNA]</scope>
    <source>
        <strain evidence="5">NLAE-zl-G277</strain>
    </source>
</reference>
<dbReference type="InterPro" id="IPR011650">
    <property type="entry name" value="Peptidase_M20_dimer"/>
</dbReference>
<dbReference type="Gene3D" id="3.40.630.10">
    <property type="entry name" value="Zn peptidases"/>
    <property type="match status" value="1"/>
</dbReference>
<dbReference type="AlphaFoldDB" id="A0A1I0HLT9"/>
<dbReference type="InterPro" id="IPR050072">
    <property type="entry name" value="Peptidase_M20A"/>
</dbReference>
<keyword evidence="1" id="KW-0479">Metal-binding</keyword>
<dbReference type="SUPFAM" id="SSF53187">
    <property type="entry name" value="Zn-dependent exopeptidases"/>
    <property type="match status" value="1"/>
</dbReference>
<dbReference type="InterPro" id="IPR036264">
    <property type="entry name" value="Bact_exopeptidase_dim_dom"/>
</dbReference>
<accession>A0A1I0HLT9</accession>
<dbReference type="Pfam" id="PF01546">
    <property type="entry name" value="Peptidase_M20"/>
    <property type="match status" value="1"/>
</dbReference>
<proteinExistence type="predicted"/>
<dbReference type="GO" id="GO:0046872">
    <property type="term" value="F:metal ion binding"/>
    <property type="evidence" value="ECO:0007669"/>
    <property type="project" value="UniProtKB-KW"/>
</dbReference>
<dbReference type="GeneID" id="93277418"/>